<protein>
    <submittedName>
        <fullName evidence="2">Uncharacterized protein</fullName>
    </submittedName>
</protein>
<comment type="caution">
    <text evidence="2">The sequence shown here is derived from an EMBL/GenBank/DDBJ whole genome shotgun (WGS) entry which is preliminary data.</text>
</comment>
<dbReference type="RefSeq" id="XP_018005537.1">
    <property type="nucleotide sequence ID" value="XM_018145769.1"/>
</dbReference>
<dbReference type="AlphaFoldDB" id="A0A0N1I1A3"/>
<evidence type="ECO:0000256" key="1">
    <source>
        <dbReference type="SAM" id="MobiDB-lite"/>
    </source>
</evidence>
<feature type="compositionally biased region" description="Basic and acidic residues" evidence="1">
    <location>
        <begin position="24"/>
        <end position="38"/>
    </location>
</feature>
<dbReference type="VEuPathDB" id="FungiDB:AB675_554"/>
<feature type="region of interest" description="Disordered" evidence="1">
    <location>
        <begin position="1"/>
        <end position="38"/>
    </location>
</feature>
<keyword evidence="3" id="KW-1185">Reference proteome</keyword>
<gene>
    <name evidence="2" type="ORF">AB675_554</name>
</gene>
<proteinExistence type="predicted"/>
<reference evidence="2 3" key="1">
    <citation type="submission" date="2015-06" db="EMBL/GenBank/DDBJ databases">
        <title>Draft genome of the ant-associated black yeast Phialophora attae CBS 131958.</title>
        <authorList>
            <person name="Moreno L.F."/>
            <person name="Stielow B.J."/>
            <person name="de Hoog S."/>
            <person name="Vicente V.A."/>
            <person name="Weiss V.A."/>
            <person name="de Vries M."/>
            <person name="Cruz L.M."/>
            <person name="Souza E.M."/>
        </authorList>
    </citation>
    <scope>NUCLEOTIDE SEQUENCE [LARGE SCALE GENOMIC DNA]</scope>
    <source>
        <strain evidence="2 3">CBS 131958</strain>
    </source>
</reference>
<dbReference type="Proteomes" id="UP000038010">
    <property type="component" value="Unassembled WGS sequence"/>
</dbReference>
<sequence length="147" mass="17035">MAPLTNDSKSNFQGAGHVLGPARDSVEAPRSTKTDAQARLDDFIRDGVEGDKWTHNKALQADLEVWENYRRNLRLRRLEPEELRELDLEARCAIEESKRKHDEALESDLMMWERYRQNPRFIMIRKNGDLWKPSVGEGRAKESGDEA</sequence>
<name>A0A0N1I1A3_9EURO</name>
<evidence type="ECO:0000313" key="2">
    <source>
        <dbReference type="EMBL" id="KPI45574.1"/>
    </source>
</evidence>
<dbReference type="EMBL" id="LFJN01000001">
    <property type="protein sequence ID" value="KPI45574.1"/>
    <property type="molecule type" value="Genomic_DNA"/>
</dbReference>
<accession>A0A0N1I1A3</accession>
<organism evidence="2 3">
    <name type="scientific">Cyphellophora attinorum</name>
    <dbReference type="NCBI Taxonomy" id="1664694"/>
    <lineage>
        <taxon>Eukaryota</taxon>
        <taxon>Fungi</taxon>
        <taxon>Dikarya</taxon>
        <taxon>Ascomycota</taxon>
        <taxon>Pezizomycotina</taxon>
        <taxon>Eurotiomycetes</taxon>
        <taxon>Chaetothyriomycetidae</taxon>
        <taxon>Chaetothyriales</taxon>
        <taxon>Cyphellophoraceae</taxon>
        <taxon>Cyphellophora</taxon>
    </lineage>
</organism>
<dbReference type="GeneID" id="28737638"/>
<feature type="compositionally biased region" description="Polar residues" evidence="1">
    <location>
        <begin position="1"/>
        <end position="13"/>
    </location>
</feature>
<evidence type="ECO:0000313" key="3">
    <source>
        <dbReference type="Proteomes" id="UP000038010"/>
    </source>
</evidence>